<evidence type="ECO:0000256" key="2">
    <source>
        <dbReference type="ARBA" id="ARBA00022670"/>
    </source>
</evidence>
<evidence type="ECO:0000259" key="8">
    <source>
        <dbReference type="Pfam" id="PF00082"/>
    </source>
</evidence>
<gene>
    <name evidence="9" type="ORF">N5A92_22775</name>
</gene>
<dbReference type="CDD" id="cd05561">
    <property type="entry name" value="Peptidases_S8_4"/>
    <property type="match status" value="1"/>
</dbReference>
<evidence type="ECO:0000256" key="6">
    <source>
        <dbReference type="RuleBase" id="RU003355"/>
    </source>
</evidence>
<feature type="domain" description="Peptidase S8/S53" evidence="8">
    <location>
        <begin position="228"/>
        <end position="471"/>
    </location>
</feature>
<organism evidence="9 10">
    <name type="scientific">Chelativorans salis</name>
    <dbReference type="NCBI Taxonomy" id="2978478"/>
    <lineage>
        <taxon>Bacteria</taxon>
        <taxon>Pseudomonadati</taxon>
        <taxon>Pseudomonadota</taxon>
        <taxon>Alphaproteobacteria</taxon>
        <taxon>Hyphomicrobiales</taxon>
        <taxon>Phyllobacteriaceae</taxon>
        <taxon>Chelativorans</taxon>
    </lineage>
</organism>
<dbReference type="InterPro" id="IPR015500">
    <property type="entry name" value="Peptidase_S8_subtilisin-rel"/>
</dbReference>
<dbReference type="PANTHER" id="PTHR43806:SF11">
    <property type="entry name" value="CEREVISIN-RELATED"/>
    <property type="match status" value="1"/>
</dbReference>
<name>A0ABT2LU00_9HYPH</name>
<dbReference type="Proteomes" id="UP001320831">
    <property type="component" value="Unassembled WGS sequence"/>
</dbReference>
<evidence type="ECO:0000256" key="7">
    <source>
        <dbReference type="SAM" id="MobiDB-lite"/>
    </source>
</evidence>
<keyword evidence="4 5" id="KW-0720">Serine protease</keyword>
<evidence type="ECO:0000313" key="10">
    <source>
        <dbReference type="Proteomes" id="UP001320831"/>
    </source>
</evidence>
<dbReference type="PROSITE" id="PS51892">
    <property type="entry name" value="SUBTILASE"/>
    <property type="match status" value="1"/>
</dbReference>
<dbReference type="SUPFAM" id="SSF52743">
    <property type="entry name" value="Subtilisin-like"/>
    <property type="match status" value="1"/>
</dbReference>
<dbReference type="InterPro" id="IPR023827">
    <property type="entry name" value="Peptidase_S8_Asp-AS"/>
</dbReference>
<dbReference type="InterPro" id="IPR000209">
    <property type="entry name" value="Peptidase_S8/S53_dom"/>
</dbReference>
<feature type="active site" description="Charge relay system" evidence="5">
    <location>
        <position position="266"/>
    </location>
</feature>
<accession>A0ABT2LU00</accession>
<dbReference type="InterPro" id="IPR023828">
    <property type="entry name" value="Peptidase_S8_Ser-AS"/>
</dbReference>
<dbReference type="PROSITE" id="PS00138">
    <property type="entry name" value="SUBTILASE_SER"/>
    <property type="match status" value="1"/>
</dbReference>
<proteinExistence type="inferred from homology"/>
<dbReference type="PROSITE" id="PS00136">
    <property type="entry name" value="SUBTILASE_ASP"/>
    <property type="match status" value="1"/>
</dbReference>
<feature type="compositionally biased region" description="Acidic residues" evidence="7">
    <location>
        <begin position="49"/>
        <end position="65"/>
    </location>
</feature>
<dbReference type="InterPro" id="IPR050131">
    <property type="entry name" value="Peptidase_S8_subtilisin-like"/>
</dbReference>
<feature type="active site" description="Charge relay system" evidence="5">
    <location>
        <position position="423"/>
    </location>
</feature>
<feature type="active site" description="Charge relay system" evidence="5">
    <location>
        <position position="234"/>
    </location>
</feature>
<protein>
    <submittedName>
        <fullName evidence="9">S8 family serine peptidase</fullName>
    </submittedName>
</protein>
<evidence type="ECO:0000313" key="9">
    <source>
        <dbReference type="EMBL" id="MCT7377851.1"/>
    </source>
</evidence>
<dbReference type="Pfam" id="PF00082">
    <property type="entry name" value="Peptidase_S8"/>
    <property type="match status" value="1"/>
</dbReference>
<keyword evidence="3 5" id="KW-0378">Hydrolase</keyword>
<comment type="similarity">
    <text evidence="1 5 6">Belongs to the peptidase S8 family.</text>
</comment>
<evidence type="ECO:0000256" key="3">
    <source>
        <dbReference type="ARBA" id="ARBA00022801"/>
    </source>
</evidence>
<feature type="region of interest" description="Disordered" evidence="7">
    <location>
        <begin position="44"/>
        <end position="116"/>
    </location>
</feature>
<keyword evidence="10" id="KW-1185">Reference proteome</keyword>
<dbReference type="RefSeq" id="WP_260906553.1">
    <property type="nucleotide sequence ID" value="NZ_JAOCZP010000009.1"/>
</dbReference>
<feature type="region of interest" description="Disordered" evidence="7">
    <location>
        <begin position="488"/>
        <end position="513"/>
    </location>
</feature>
<reference evidence="9 10" key="1">
    <citation type="submission" date="2022-09" db="EMBL/GenBank/DDBJ databases">
        <title>Chelativorans salina sp. nov., a novel slightly halophilic bacterium isolated from a saline lake sediment enrichment.</title>
        <authorList>
            <person name="Gao L."/>
            <person name="Fang B.-Z."/>
            <person name="Li W.-J."/>
        </authorList>
    </citation>
    <scope>NUCLEOTIDE SEQUENCE [LARGE SCALE GENOMIC DNA]</scope>
    <source>
        <strain evidence="9 10">EGI FJ00035</strain>
    </source>
</reference>
<dbReference type="InterPro" id="IPR036852">
    <property type="entry name" value="Peptidase_S8/S53_dom_sf"/>
</dbReference>
<keyword evidence="2 5" id="KW-0645">Protease</keyword>
<dbReference type="EMBL" id="JAOCZP010000009">
    <property type="protein sequence ID" value="MCT7377851.1"/>
    <property type="molecule type" value="Genomic_DNA"/>
</dbReference>
<dbReference type="PANTHER" id="PTHR43806">
    <property type="entry name" value="PEPTIDASE S8"/>
    <property type="match status" value="1"/>
</dbReference>
<sequence>MAATVEETMSGLFFERSRKALTFLLFLSVLGSFALPDPGPFQLITPALADDDDDGDDDGDDDDDSGGGSRGYGGSSSSPVFRAPSPPRIFRELVRPFRNRPAARPRRTAPPPPQPRYAERQIVAMGLSDENLAQLEADGYVVLEQSALPSIGQSIVKLEVPAGTDLEAAREEVRVLDPTGQADFNHYYRPGQADEQARTCPDGLCWAPLLVNWPVRNVKARNACETPVRIGMIDTGINPDHETFAESAIEVMRIGDEQEPASGRQHGTAVAALLVGSRSSRTPGLLSNAELFAVDAFKQASSGSDRAEVFDLVMGIDHLLAKDVSVVNMSLAGDANDLLRHSIESAIAENKVVFVAAVGNDGPRAEPVYPAAYPEVIAVTAVDRHKRPYRRAIQGKHVDIASPGVDVWTAASIRGARPKTGTSFAAPFVSAAAAIVKTKTPTLTHQEVEQRLAASAEDLGERGKDPVFGWGLLNTFEICGFESESRPIDRSRIRSSAQPYNADSVRSKMPINR</sequence>
<comment type="caution">
    <text evidence="9">The sequence shown here is derived from an EMBL/GenBank/DDBJ whole genome shotgun (WGS) entry which is preliminary data.</text>
</comment>
<dbReference type="Gene3D" id="3.40.50.200">
    <property type="entry name" value="Peptidase S8/S53 domain"/>
    <property type="match status" value="1"/>
</dbReference>
<evidence type="ECO:0000256" key="4">
    <source>
        <dbReference type="ARBA" id="ARBA00022825"/>
    </source>
</evidence>
<dbReference type="PRINTS" id="PR00723">
    <property type="entry name" value="SUBTILISIN"/>
</dbReference>
<evidence type="ECO:0000256" key="1">
    <source>
        <dbReference type="ARBA" id="ARBA00011073"/>
    </source>
</evidence>
<evidence type="ECO:0000256" key="5">
    <source>
        <dbReference type="PROSITE-ProRule" id="PRU01240"/>
    </source>
</evidence>
<feature type="compositionally biased region" description="Basic residues" evidence="7">
    <location>
        <begin position="97"/>
        <end position="107"/>
    </location>
</feature>